<dbReference type="EMBL" id="CT573071">
    <property type="protein sequence ID" value="CAJ75238.1"/>
    <property type="molecule type" value="Genomic_DNA"/>
</dbReference>
<keyword evidence="1" id="KW-0472">Membrane</keyword>
<dbReference type="Proteomes" id="UP000501926">
    <property type="component" value="Chromosome"/>
</dbReference>
<evidence type="ECO:0000313" key="4">
    <source>
        <dbReference type="Proteomes" id="UP000501926"/>
    </source>
</evidence>
<evidence type="ECO:0000256" key="1">
    <source>
        <dbReference type="SAM" id="Phobius"/>
    </source>
</evidence>
<proteinExistence type="predicted"/>
<keyword evidence="1" id="KW-0812">Transmembrane</keyword>
<organism evidence="2">
    <name type="scientific">Kuenenia stuttgartiensis</name>
    <dbReference type="NCBI Taxonomy" id="174633"/>
    <lineage>
        <taxon>Bacteria</taxon>
        <taxon>Pseudomonadati</taxon>
        <taxon>Planctomycetota</taxon>
        <taxon>Candidatus Brocadiia</taxon>
        <taxon>Candidatus Brocadiales</taxon>
        <taxon>Candidatus Brocadiaceae</taxon>
        <taxon>Candidatus Kuenenia</taxon>
    </lineage>
</organism>
<reference evidence="2" key="1">
    <citation type="journal article" date="2006" name="Nature">
        <title>Deciphering the evolution and metabolism of an anammox bacterium from a community genome.</title>
        <authorList>
            <person name="Strous M."/>
            <person name="Pelletier E."/>
            <person name="Mangenot S."/>
            <person name="Rattei T."/>
            <person name="Lehner A."/>
            <person name="Taylor M.W."/>
            <person name="Horn M."/>
            <person name="Daims H."/>
            <person name="Bartol-Mavel D."/>
            <person name="Wincker P."/>
            <person name="Barbe V."/>
            <person name="Fonknechten N."/>
            <person name="Vallenet D."/>
            <person name="Segurens B."/>
            <person name="Schenowitz-Truong C."/>
            <person name="Medigue C."/>
            <person name="Collingro A."/>
            <person name="Snel B."/>
            <person name="Dutilh B.E."/>
            <person name="OpDenCamp H.J.M."/>
            <person name="vanDerDrift C."/>
            <person name="Cirpus I."/>
            <person name="vanDePas-Schoonen K.T."/>
            <person name="Harhangi H.R."/>
            <person name="vanNiftrik L."/>
            <person name="Schmid M."/>
            <person name="Keltjens J."/>
            <person name="vanDeVossenberg J."/>
            <person name="Kartal B."/>
            <person name="Meier H."/>
            <person name="Frishman D."/>
            <person name="Huynen M.A."/>
            <person name="Mewes H."/>
            <person name="Weissenbach J."/>
            <person name="Jetten M.S.M."/>
            <person name="Wagner M."/>
            <person name="LePaslier D."/>
        </authorList>
    </citation>
    <scope>NUCLEOTIDE SEQUENCE</scope>
</reference>
<dbReference type="AlphaFoldDB" id="Q1Q5E4"/>
<accession>Q1Q5E4</accession>
<keyword evidence="1" id="KW-1133">Transmembrane helix</keyword>
<evidence type="ECO:0000313" key="3">
    <source>
        <dbReference type="EMBL" id="QII12447.1"/>
    </source>
</evidence>
<dbReference type="EMBL" id="CP049055">
    <property type="protein sequence ID" value="QII12447.1"/>
    <property type="molecule type" value="Genomic_DNA"/>
</dbReference>
<reference evidence="2" key="2">
    <citation type="submission" date="2006-01" db="EMBL/GenBank/DDBJ databases">
        <authorList>
            <person name="Genoscope"/>
        </authorList>
    </citation>
    <scope>NUCLEOTIDE SEQUENCE</scope>
</reference>
<feature type="transmembrane region" description="Helical" evidence="1">
    <location>
        <begin position="40"/>
        <end position="57"/>
    </location>
</feature>
<evidence type="ECO:0000313" key="2">
    <source>
        <dbReference type="EMBL" id="CAJ75238.1"/>
    </source>
</evidence>
<gene>
    <name evidence="3" type="ORF">KsCSTR_30680</name>
    <name evidence="2" type="ORF">kuste4476</name>
</gene>
<sequence length="58" mass="6625">MILSTTGFCDATEGTRRVTGVASQKPQFCNLQFTDKTKDVFPSYTSFPFFFFILCLNR</sequence>
<name>Q1Q5E4_KUEST</name>
<reference evidence="3 4" key="3">
    <citation type="submission" date="2020-02" db="EMBL/GenBank/DDBJ databases">
        <title>Newly sequenced genome of strain CSTR1 showed variability in Candidatus Kuenenia stuttgartiensis genomes.</title>
        <authorList>
            <person name="Ding C."/>
            <person name="Adrian L."/>
        </authorList>
    </citation>
    <scope>NUCLEOTIDE SEQUENCE [LARGE SCALE GENOMIC DNA]</scope>
    <source>
        <strain evidence="3 4">CSTR1</strain>
    </source>
</reference>
<protein>
    <submittedName>
        <fullName evidence="2">Uncharacterized protein</fullName>
    </submittedName>
</protein>